<gene>
    <name evidence="2" type="ORF">A3Q56_07709</name>
</gene>
<keyword evidence="3" id="KW-1185">Reference proteome</keyword>
<reference evidence="2 3" key="1">
    <citation type="submission" date="2016-04" db="EMBL/GenBank/DDBJ databases">
        <title>The genome of Intoshia linei affirms orthonectids as highly simplified spiralians.</title>
        <authorList>
            <person name="Mikhailov K.V."/>
            <person name="Slusarev G.S."/>
            <person name="Nikitin M.A."/>
            <person name="Logacheva M.D."/>
            <person name="Penin A."/>
            <person name="Aleoshin V."/>
            <person name="Panchin Y.V."/>
        </authorList>
    </citation>
    <scope>NUCLEOTIDE SEQUENCE [LARGE SCALE GENOMIC DNA]</scope>
    <source>
        <strain evidence="2">Intl2013</strain>
        <tissue evidence="2">Whole animal</tissue>
    </source>
</reference>
<feature type="transmembrane region" description="Helical" evidence="1">
    <location>
        <begin position="89"/>
        <end position="111"/>
    </location>
</feature>
<dbReference type="EMBL" id="LWCA01001739">
    <property type="protein sequence ID" value="OAF64583.1"/>
    <property type="molecule type" value="Genomic_DNA"/>
</dbReference>
<dbReference type="AlphaFoldDB" id="A0A177AT85"/>
<organism evidence="2 3">
    <name type="scientific">Intoshia linei</name>
    <dbReference type="NCBI Taxonomy" id="1819745"/>
    <lineage>
        <taxon>Eukaryota</taxon>
        <taxon>Metazoa</taxon>
        <taxon>Spiralia</taxon>
        <taxon>Lophotrochozoa</taxon>
        <taxon>Mesozoa</taxon>
        <taxon>Orthonectida</taxon>
        <taxon>Rhopaluridae</taxon>
        <taxon>Intoshia</taxon>
    </lineage>
</organism>
<feature type="transmembrane region" description="Helical" evidence="1">
    <location>
        <begin position="152"/>
        <end position="173"/>
    </location>
</feature>
<feature type="transmembrane region" description="Helical" evidence="1">
    <location>
        <begin position="46"/>
        <end position="69"/>
    </location>
</feature>
<name>A0A177AT85_9BILA</name>
<proteinExistence type="predicted"/>
<accession>A0A177AT85</accession>
<evidence type="ECO:0008006" key="4">
    <source>
        <dbReference type="Google" id="ProtNLM"/>
    </source>
</evidence>
<sequence>MLSEEIGISSIRYVKLHGGLQIVAWYFCLNQAFIAWKYIKAGYPNAIWHTFLIGAALFYSVIAIIIAFLNGDGYGPIYFTDERYKYVVYSHMPVGLITLGFLIFYILFVYFKRVSLPGSTYTSVDNVIWTAIVIFSNAAVGIGLVLPLTTLISPYWLIYLLFVFIVGSIYLHYTYMKYKRRLTPDLPNGLESIVVQRSRVKLQMGITILVTYYTITSLI</sequence>
<protein>
    <recommendedName>
        <fullName evidence="4">Cytochrome b561 domain-containing protein</fullName>
    </recommendedName>
</protein>
<dbReference type="Proteomes" id="UP000078046">
    <property type="component" value="Unassembled WGS sequence"/>
</dbReference>
<keyword evidence="1" id="KW-1133">Transmembrane helix</keyword>
<feature type="transmembrane region" description="Helical" evidence="1">
    <location>
        <begin position="123"/>
        <end position="146"/>
    </location>
</feature>
<feature type="non-terminal residue" evidence="2">
    <location>
        <position position="219"/>
    </location>
</feature>
<comment type="caution">
    <text evidence="2">The sequence shown here is derived from an EMBL/GenBank/DDBJ whole genome shotgun (WGS) entry which is preliminary data.</text>
</comment>
<evidence type="ECO:0000313" key="2">
    <source>
        <dbReference type="EMBL" id="OAF64583.1"/>
    </source>
</evidence>
<evidence type="ECO:0000256" key="1">
    <source>
        <dbReference type="SAM" id="Phobius"/>
    </source>
</evidence>
<evidence type="ECO:0000313" key="3">
    <source>
        <dbReference type="Proteomes" id="UP000078046"/>
    </source>
</evidence>
<keyword evidence="1" id="KW-0472">Membrane</keyword>
<keyword evidence="1" id="KW-0812">Transmembrane</keyword>